<dbReference type="RefSeq" id="WP_378218001.1">
    <property type="nucleotide sequence ID" value="NZ_JBHRTK010000001.1"/>
</dbReference>
<keyword evidence="4" id="KW-1185">Reference proteome</keyword>
<evidence type="ECO:0000259" key="2">
    <source>
        <dbReference type="Pfam" id="PF07811"/>
    </source>
</evidence>
<dbReference type="EMBL" id="JBHRTK010000001">
    <property type="protein sequence ID" value="MFC3205009.1"/>
    <property type="molecule type" value="Genomic_DNA"/>
</dbReference>
<accession>A0ABV7K3N0</accession>
<protein>
    <submittedName>
        <fullName evidence="3">TadE/TadG family type IV pilus assembly protein</fullName>
    </submittedName>
</protein>
<feature type="transmembrane region" description="Helical" evidence="1">
    <location>
        <begin position="26"/>
        <end position="48"/>
    </location>
</feature>
<evidence type="ECO:0000256" key="1">
    <source>
        <dbReference type="SAM" id="Phobius"/>
    </source>
</evidence>
<keyword evidence="1" id="KW-1133">Transmembrane helix</keyword>
<dbReference type="InterPro" id="IPR012495">
    <property type="entry name" value="TadE-like_dom"/>
</dbReference>
<sequence length="151" mass="16406">MKLPASLDFDLRVFLHDDEGVAMTEALIAVPFLTFLAVAVLEFGSLFWQRQQMETGLRDAARYMARCRHTSGCDTTARNLAYYGNSSGTGALRVPNWDAATSPIEFTNPGGIGGVISAASTHQLANSSLFGWLGVGPIIITINNNQRRIGW</sequence>
<dbReference type="Proteomes" id="UP001595583">
    <property type="component" value="Unassembled WGS sequence"/>
</dbReference>
<reference evidence="4" key="1">
    <citation type="journal article" date="2019" name="Int. J. Syst. Evol. Microbiol.">
        <title>The Global Catalogue of Microorganisms (GCM) 10K type strain sequencing project: providing services to taxonomists for standard genome sequencing and annotation.</title>
        <authorList>
            <consortium name="The Broad Institute Genomics Platform"/>
            <consortium name="The Broad Institute Genome Sequencing Center for Infectious Disease"/>
            <person name="Wu L."/>
            <person name="Ma J."/>
        </authorList>
    </citation>
    <scope>NUCLEOTIDE SEQUENCE [LARGE SCALE GENOMIC DNA]</scope>
    <source>
        <strain evidence="4">KCTC 52165</strain>
    </source>
</reference>
<organism evidence="3 4">
    <name type="scientific">Aquamicrobium soli</name>
    <dbReference type="NCBI Taxonomy" id="1811518"/>
    <lineage>
        <taxon>Bacteria</taxon>
        <taxon>Pseudomonadati</taxon>
        <taxon>Pseudomonadota</taxon>
        <taxon>Alphaproteobacteria</taxon>
        <taxon>Hyphomicrobiales</taxon>
        <taxon>Phyllobacteriaceae</taxon>
        <taxon>Aquamicrobium</taxon>
    </lineage>
</organism>
<gene>
    <name evidence="3" type="ORF">ACFOHJ_02190</name>
</gene>
<dbReference type="Pfam" id="PF07811">
    <property type="entry name" value="TadE"/>
    <property type="match status" value="1"/>
</dbReference>
<keyword evidence="1" id="KW-0472">Membrane</keyword>
<evidence type="ECO:0000313" key="4">
    <source>
        <dbReference type="Proteomes" id="UP001595583"/>
    </source>
</evidence>
<feature type="domain" description="TadE-like" evidence="2">
    <location>
        <begin position="20"/>
        <end position="62"/>
    </location>
</feature>
<keyword evidence="1" id="KW-0812">Transmembrane</keyword>
<name>A0ABV7K3N0_9HYPH</name>
<proteinExistence type="predicted"/>
<evidence type="ECO:0000313" key="3">
    <source>
        <dbReference type="EMBL" id="MFC3205009.1"/>
    </source>
</evidence>
<comment type="caution">
    <text evidence="3">The sequence shown here is derived from an EMBL/GenBank/DDBJ whole genome shotgun (WGS) entry which is preliminary data.</text>
</comment>